<evidence type="ECO:0000259" key="1">
    <source>
        <dbReference type="Pfam" id="PF05192"/>
    </source>
</evidence>
<keyword evidence="3" id="KW-1185">Reference proteome</keyword>
<accession>A0A8X6U4L5</accession>
<dbReference type="Proteomes" id="UP000887013">
    <property type="component" value="Unassembled WGS sequence"/>
</dbReference>
<evidence type="ECO:0000313" key="3">
    <source>
        <dbReference type="Proteomes" id="UP000887013"/>
    </source>
</evidence>
<dbReference type="InterPro" id="IPR036187">
    <property type="entry name" value="DNA_mismatch_repair_MutS_sf"/>
</dbReference>
<name>A0A8X6U4L5_NEPPI</name>
<sequence>CRDCRRVYEINIKEDRLDLVDYFIQYSSVRNDISKILEKCVDIEMLCRKIQRRKAGLQDLYKIYQMLLKLPMLKGVFNTSTFNRPLKEVFVNDLQ</sequence>
<dbReference type="Gene3D" id="1.10.1420.10">
    <property type="match status" value="1"/>
</dbReference>
<dbReference type="GO" id="GO:0005524">
    <property type="term" value="F:ATP binding"/>
    <property type="evidence" value="ECO:0007669"/>
    <property type="project" value="InterPro"/>
</dbReference>
<dbReference type="OrthoDB" id="295033at2759"/>
<feature type="non-terminal residue" evidence="2">
    <location>
        <position position="1"/>
    </location>
</feature>
<dbReference type="GO" id="GO:0006298">
    <property type="term" value="P:mismatch repair"/>
    <property type="evidence" value="ECO:0007669"/>
    <property type="project" value="InterPro"/>
</dbReference>
<dbReference type="SUPFAM" id="SSF48334">
    <property type="entry name" value="DNA repair protein MutS, domain III"/>
    <property type="match status" value="1"/>
</dbReference>
<reference evidence="2" key="1">
    <citation type="submission" date="2020-08" db="EMBL/GenBank/DDBJ databases">
        <title>Multicomponent nature underlies the extraordinary mechanical properties of spider dragline silk.</title>
        <authorList>
            <person name="Kono N."/>
            <person name="Nakamura H."/>
            <person name="Mori M."/>
            <person name="Yoshida Y."/>
            <person name="Ohtoshi R."/>
            <person name="Malay A.D."/>
            <person name="Moran D.A.P."/>
            <person name="Tomita M."/>
            <person name="Numata K."/>
            <person name="Arakawa K."/>
        </authorList>
    </citation>
    <scope>NUCLEOTIDE SEQUENCE</scope>
</reference>
<proteinExistence type="predicted"/>
<feature type="non-terminal residue" evidence="2">
    <location>
        <position position="95"/>
    </location>
</feature>
<evidence type="ECO:0000313" key="2">
    <source>
        <dbReference type="EMBL" id="GFT79814.1"/>
    </source>
</evidence>
<comment type="caution">
    <text evidence="2">The sequence shown here is derived from an EMBL/GenBank/DDBJ whole genome shotgun (WGS) entry which is preliminary data.</text>
</comment>
<dbReference type="Pfam" id="PF05192">
    <property type="entry name" value="MutS_III"/>
    <property type="match status" value="1"/>
</dbReference>
<organism evidence="2 3">
    <name type="scientific">Nephila pilipes</name>
    <name type="common">Giant wood spider</name>
    <name type="synonym">Nephila maculata</name>
    <dbReference type="NCBI Taxonomy" id="299642"/>
    <lineage>
        <taxon>Eukaryota</taxon>
        <taxon>Metazoa</taxon>
        <taxon>Ecdysozoa</taxon>
        <taxon>Arthropoda</taxon>
        <taxon>Chelicerata</taxon>
        <taxon>Arachnida</taxon>
        <taxon>Araneae</taxon>
        <taxon>Araneomorphae</taxon>
        <taxon>Entelegynae</taxon>
        <taxon>Araneoidea</taxon>
        <taxon>Nephilidae</taxon>
        <taxon>Nephila</taxon>
    </lineage>
</organism>
<feature type="domain" description="DNA mismatch repair protein MutS core" evidence="1">
    <location>
        <begin position="14"/>
        <end position="82"/>
    </location>
</feature>
<dbReference type="EMBL" id="BMAW01071808">
    <property type="protein sequence ID" value="GFT79814.1"/>
    <property type="molecule type" value="Genomic_DNA"/>
</dbReference>
<gene>
    <name evidence="2" type="primary">Msh2</name>
    <name evidence="2" type="ORF">NPIL_510051</name>
</gene>
<dbReference type="GO" id="GO:0030983">
    <property type="term" value="F:mismatched DNA binding"/>
    <property type="evidence" value="ECO:0007669"/>
    <property type="project" value="InterPro"/>
</dbReference>
<dbReference type="AlphaFoldDB" id="A0A8X6U4L5"/>
<dbReference type="InterPro" id="IPR007696">
    <property type="entry name" value="DNA_mismatch_repair_MutS_core"/>
</dbReference>
<protein>
    <submittedName>
        <fullName evidence="2">DNA mismatch repair protein Msh2</fullName>
    </submittedName>
</protein>